<dbReference type="InterPro" id="IPR013762">
    <property type="entry name" value="Integrase-like_cat_sf"/>
</dbReference>
<reference evidence="3" key="1">
    <citation type="submission" date="2011-12" db="EMBL/GenBank/DDBJ databases">
        <authorList>
            <person name="Lu H.-P."/>
            <person name="Wang Y.-B."/>
            <person name="Huang S.-W."/>
            <person name="Lin C.-Y."/>
            <person name="Wu M."/>
            <person name="Hsieh C.-H."/>
            <person name="Yu H.-T."/>
        </authorList>
    </citation>
    <scope>NUCLEOTIDE SEQUENCE</scope>
</reference>
<evidence type="ECO:0000259" key="2">
    <source>
        <dbReference type="PROSITE" id="PS51898"/>
    </source>
</evidence>
<sequence length="410" mass="47014">MCFENLKSKHHELLQFLKTENYSATTIRVVTNEITVIIESAEKFGWQSYRDVYHSYEAQGLSKAVLRSKRHCLRMLKRFDVQGEFPDRTRRSYAFESDVYENLPDEFKELIVFYREYDLMRGKKQTTIYHEALNAVTFLCAMQQRGCSSLNEIREKDVLSFFLSEDGQLIRGCSYKKNVAAVFKAGLHWKEGSCRRILTCFPALRENRKTIQYLTDTETDRIREALCSKDSCLSLRDRAVGTLLLYTGLRGCDISGLLFQSVDWDKEILYIVQRKTAVPMELPLTPVIGNALFDYIDSERPPSDDAHIFLSEAPPYHPLASQSIGNIALRIYQAADIRQNPKDRKGTHIFRHHAASHMLECGVPQPVISRTLGHTAPDSIEPYLMADFRHLKECALSVAAFPVPEEVLAL</sequence>
<evidence type="ECO:0000313" key="3">
    <source>
        <dbReference type="EMBL" id="AFN84560.1"/>
    </source>
</evidence>
<proteinExistence type="predicted"/>
<organism evidence="3">
    <name type="scientific">uncultured bacterium scaffold00090</name>
    <dbReference type="NCBI Taxonomy" id="1132476"/>
    <lineage>
        <taxon>Bacteria</taxon>
        <taxon>environmental samples</taxon>
    </lineage>
</organism>
<dbReference type="InterPro" id="IPR002104">
    <property type="entry name" value="Integrase_catalytic"/>
</dbReference>
<name>I7AVF6_9BACT</name>
<feature type="domain" description="Tyr recombinase" evidence="2">
    <location>
        <begin position="209"/>
        <end position="396"/>
    </location>
</feature>
<dbReference type="InterPro" id="IPR050090">
    <property type="entry name" value="Tyrosine_recombinase_XerCD"/>
</dbReference>
<reference evidence="3" key="2">
    <citation type="journal article" date="2012" name="BMC Genomics">
        <title>Metagenomic analysis reveals a functional signature for biomass degradation by cecal microbiota in the leaf-eating flying squirrel (Petaurista alborufus lena).</title>
        <authorList>
            <person name="Lu H.P."/>
            <person name="Wang Y.B."/>
            <person name="Huang S.W."/>
            <person name="Lin C.Y."/>
            <person name="Wu M."/>
            <person name="Hsieh C.H."/>
            <person name="Yu H.T."/>
        </authorList>
    </citation>
    <scope>NUCLEOTIDE SEQUENCE</scope>
</reference>
<dbReference type="GO" id="GO:0006310">
    <property type="term" value="P:DNA recombination"/>
    <property type="evidence" value="ECO:0007669"/>
    <property type="project" value="UniProtKB-KW"/>
</dbReference>
<evidence type="ECO:0000256" key="1">
    <source>
        <dbReference type="ARBA" id="ARBA00023172"/>
    </source>
</evidence>
<dbReference type="SUPFAM" id="SSF56349">
    <property type="entry name" value="DNA breaking-rejoining enzymes"/>
    <property type="match status" value="1"/>
</dbReference>
<keyword evidence="1" id="KW-0233">DNA recombination</keyword>
<dbReference type="PROSITE" id="PS51898">
    <property type="entry name" value="TYR_RECOMBINASE"/>
    <property type="match status" value="1"/>
</dbReference>
<dbReference type="GO" id="GO:0015074">
    <property type="term" value="P:DNA integration"/>
    <property type="evidence" value="ECO:0007669"/>
    <property type="project" value="InterPro"/>
</dbReference>
<dbReference type="AlphaFoldDB" id="I7AVF6"/>
<dbReference type="Gene3D" id="1.10.443.10">
    <property type="entry name" value="Intergrase catalytic core"/>
    <property type="match status" value="1"/>
</dbReference>
<dbReference type="Pfam" id="PF00589">
    <property type="entry name" value="Phage_integrase"/>
    <property type="match status" value="1"/>
</dbReference>
<dbReference type="GO" id="GO:0003677">
    <property type="term" value="F:DNA binding"/>
    <property type="evidence" value="ECO:0007669"/>
    <property type="project" value="InterPro"/>
</dbReference>
<dbReference type="PANTHER" id="PTHR30349">
    <property type="entry name" value="PHAGE INTEGRASE-RELATED"/>
    <property type="match status" value="1"/>
</dbReference>
<protein>
    <submittedName>
        <fullName evidence="3">Integrase family protein</fullName>
    </submittedName>
</protein>
<accession>I7AVF6</accession>
<dbReference type="InterPro" id="IPR011010">
    <property type="entry name" value="DNA_brk_join_enz"/>
</dbReference>
<dbReference type="EMBL" id="JQ335998">
    <property type="protein sequence ID" value="AFN84560.1"/>
    <property type="molecule type" value="Genomic_DNA"/>
</dbReference>